<proteinExistence type="predicted"/>
<sequence length="146" mass="16311">MAKTRVDNFVFECAVCGYDDYYPRVTIYQDDTGRYEYFNGLLNGRSVSDFYCLSCGVKFKFLAKFGTVHQRRAEAAAKALNPSQGPLTRGRDVCFDRRQGQHPNPAHEMPRGNKINDEAGDVTIDNASEMGEPDLGGKQELTGKES</sequence>
<feature type="compositionally biased region" description="Basic and acidic residues" evidence="1">
    <location>
        <begin position="108"/>
        <end position="117"/>
    </location>
</feature>
<feature type="compositionally biased region" description="Basic and acidic residues" evidence="1">
    <location>
        <begin position="135"/>
        <end position="146"/>
    </location>
</feature>
<comment type="caution">
    <text evidence="2">The sequence shown here is derived from an EMBL/GenBank/DDBJ whole genome shotgun (WGS) entry which is preliminary data.</text>
</comment>
<accession>A0A2H0V4W4</accession>
<gene>
    <name evidence="2" type="ORF">COT97_03025</name>
</gene>
<organism evidence="2 3">
    <name type="scientific">Candidatus Falkowbacteria bacterium CG10_big_fil_rev_8_21_14_0_10_39_11</name>
    <dbReference type="NCBI Taxonomy" id="1974565"/>
    <lineage>
        <taxon>Bacteria</taxon>
        <taxon>Candidatus Falkowiibacteriota</taxon>
    </lineage>
</organism>
<evidence type="ECO:0000313" key="2">
    <source>
        <dbReference type="EMBL" id="PIR94118.1"/>
    </source>
</evidence>
<evidence type="ECO:0000313" key="3">
    <source>
        <dbReference type="Proteomes" id="UP000229901"/>
    </source>
</evidence>
<name>A0A2H0V4W4_9BACT</name>
<reference evidence="3" key="1">
    <citation type="submission" date="2017-09" db="EMBL/GenBank/DDBJ databases">
        <title>Depth-based differentiation of microbial function through sediment-hosted aquifers and enrichment of novel symbionts in the deep terrestrial subsurface.</title>
        <authorList>
            <person name="Probst A.J."/>
            <person name="Ladd B."/>
            <person name="Jarett J.K."/>
            <person name="Geller-Mcgrath D.E."/>
            <person name="Sieber C.M.K."/>
            <person name="Emerson J.B."/>
            <person name="Anantharaman K."/>
            <person name="Thomas B.C."/>
            <person name="Malmstrom R."/>
            <person name="Stieglmeier M."/>
            <person name="Klingl A."/>
            <person name="Woyke T."/>
            <person name="Ryan C.M."/>
            <person name="Banfield J.F."/>
        </authorList>
    </citation>
    <scope>NUCLEOTIDE SEQUENCE [LARGE SCALE GENOMIC DNA]</scope>
</reference>
<dbReference type="AlphaFoldDB" id="A0A2H0V4W4"/>
<protein>
    <submittedName>
        <fullName evidence="2">Uncharacterized protein</fullName>
    </submittedName>
</protein>
<evidence type="ECO:0000256" key="1">
    <source>
        <dbReference type="SAM" id="MobiDB-lite"/>
    </source>
</evidence>
<dbReference type="Proteomes" id="UP000229901">
    <property type="component" value="Unassembled WGS sequence"/>
</dbReference>
<feature type="compositionally biased region" description="Basic and acidic residues" evidence="1">
    <location>
        <begin position="89"/>
        <end position="99"/>
    </location>
</feature>
<dbReference type="EMBL" id="PFAP01000018">
    <property type="protein sequence ID" value="PIR94118.1"/>
    <property type="molecule type" value="Genomic_DNA"/>
</dbReference>
<feature type="region of interest" description="Disordered" evidence="1">
    <location>
        <begin position="77"/>
        <end position="146"/>
    </location>
</feature>